<sequence length="257" mass="26628">MTMPDPNLDSGTPASDSEAREHATRNESSWLRIGAEVRIRPDTAPGDAAIRNQTARGFIALINAPAPTGSTHATVSGSRRTESDRDAGPDTTCIVRFPGIGEYRFAARSLEPAPSFPVTRLQTLVAVNAADADATLVTTAARILRSHQAGTRPDPALVADRDHLAAALGAWAGTTGERVLFALGSRIRRTASGMSAAPVQARHPSSQNAAGLAAQGFPNSIADSVNDSPGRSRSSDAAGPSPTSTRPSAPNPSPRPT</sequence>
<proteinExistence type="predicted"/>
<feature type="region of interest" description="Disordered" evidence="1">
    <location>
        <begin position="1"/>
        <end position="28"/>
    </location>
</feature>
<evidence type="ECO:0000313" key="3">
    <source>
        <dbReference type="Proteomes" id="UP001501509"/>
    </source>
</evidence>
<gene>
    <name evidence="2" type="ORF">GCM10010411_56260</name>
</gene>
<reference evidence="3" key="1">
    <citation type="journal article" date="2019" name="Int. J. Syst. Evol. Microbiol.">
        <title>The Global Catalogue of Microorganisms (GCM) 10K type strain sequencing project: providing services to taxonomists for standard genome sequencing and annotation.</title>
        <authorList>
            <consortium name="The Broad Institute Genomics Platform"/>
            <consortium name="The Broad Institute Genome Sequencing Center for Infectious Disease"/>
            <person name="Wu L."/>
            <person name="Ma J."/>
        </authorList>
    </citation>
    <scope>NUCLEOTIDE SEQUENCE [LARGE SCALE GENOMIC DNA]</scope>
    <source>
        <strain evidence="3">JCM 6833</strain>
    </source>
</reference>
<name>A0ABP6CJL7_9ACTN</name>
<feature type="compositionally biased region" description="Polar residues" evidence="1">
    <location>
        <begin position="68"/>
        <end position="78"/>
    </location>
</feature>
<dbReference type="EMBL" id="BAAATD010000008">
    <property type="protein sequence ID" value="GAA2614102.1"/>
    <property type="molecule type" value="Genomic_DNA"/>
</dbReference>
<accession>A0ABP6CJL7</accession>
<organism evidence="2 3">
    <name type="scientific">Actinomadura fulvescens</name>
    <dbReference type="NCBI Taxonomy" id="46160"/>
    <lineage>
        <taxon>Bacteria</taxon>
        <taxon>Bacillati</taxon>
        <taxon>Actinomycetota</taxon>
        <taxon>Actinomycetes</taxon>
        <taxon>Streptosporangiales</taxon>
        <taxon>Thermomonosporaceae</taxon>
        <taxon>Actinomadura</taxon>
    </lineage>
</organism>
<feature type="compositionally biased region" description="Basic and acidic residues" evidence="1">
    <location>
        <begin position="79"/>
        <end position="88"/>
    </location>
</feature>
<feature type="region of interest" description="Disordered" evidence="1">
    <location>
        <begin position="66"/>
        <end position="90"/>
    </location>
</feature>
<dbReference type="RefSeq" id="WP_344545459.1">
    <property type="nucleotide sequence ID" value="NZ_BAAATD010000008.1"/>
</dbReference>
<feature type="compositionally biased region" description="Polar residues" evidence="1">
    <location>
        <begin position="217"/>
        <end position="232"/>
    </location>
</feature>
<evidence type="ECO:0000313" key="2">
    <source>
        <dbReference type="EMBL" id="GAA2614102.1"/>
    </source>
</evidence>
<protein>
    <submittedName>
        <fullName evidence="2">Uncharacterized protein</fullName>
    </submittedName>
</protein>
<evidence type="ECO:0000256" key="1">
    <source>
        <dbReference type="SAM" id="MobiDB-lite"/>
    </source>
</evidence>
<dbReference type="Proteomes" id="UP001501509">
    <property type="component" value="Unassembled WGS sequence"/>
</dbReference>
<keyword evidence="3" id="KW-1185">Reference proteome</keyword>
<comment type="caution">
    <text evidence="2">The sequence shown here is derived from an EMBL/GenBank/DDBJ whole genome shotgun (WGS) entry which is preliminary data.</text>
</comment>
<feature type="region of interest" description="Disordered" evidence="1">
    <location>
        <begin position="194"/>
        <end position="257"/>
    </location>
</feature>